<keyword evidence="4" id="KW-0539">Nucleus</keyword>
<dbReference type="Pfam" id="PF03514">
    <property type="entry name" value="GRAS"/>
    <property type="match status" value="1"/>
</dbReference>
<evidence type="ECO:0000256" key="4">
    <source>
        <dbReference type="ARBA" id="ARBA00023242"/>
    </source>
</evidence>
<dbReference type="EMBL" id="JAWXYG010000002">
    <property type="protein sequence ID" value="KAK4282569.1"/>
    <property type="molecule type" value="Genomic_DNA"/>
</dbReference>
<feature type="region of interest" description="SAW" evidence="5">
    <location>
        <begin position="109"/>
        <end position="185"/>
    </location>
</feature>
<keyword evidence="2" id="KW-0805">Transcription regulation</keyword>
<keyword evidence="3" id="KW-0804">Transcription</keyword>
<reference evidence="6" key="1">
    <citation type="submission" date="2023-10" db="EMBL/GenBank/DDBJ databases">
        <title>Chromosome-level genome of the transformable northern wattle, Acacia crassicarpa.</title>
        <authorList>
            <person name="Massaro I."/>
            <person name="Sinha N.R."/>
            <person name="Poethig S."/>
            <person name="Leichty A.R."/>
        </authorList>
    </citation>
    <scope>NUCLEOTIDE SEQUENCE</scope>
    <source>
        <strain evidence="6">Acra3RX</strain>
        <tissue evidence="6">Leaf</tissue>
    </source>
</reference>
<organism evidence="6 7">
    <name type="scientific">Acacia crassicarpa</name>
    <name type="common">northern wattle</name>
    <dbReference type="NCBI Taxonomy" id="499986"/>
    <lineage>
        <taxon>Eukaryota</taxon>
        <taxon>Viridiplantae</taxon>
        <taxon>Streptophyta</taxon>
        <taxon>Embryophyta</taxon>
        <taxon>Tracheophyta</taxon>
        <taxon>Spermatophyta</taxon>
        <taxon>Magnoliopsida</taxon>
        <taxon>eudicotyledons</taxon>
        <taxon>Gunneridae</taxon>
        <taxon>Pentapetalae</taxon>
        <taxon>rosids</taxon>
        <taxon>fabids</taxon>
        <taxon>Fabales</taxon>
        <taxon>Fabaceae</taxon>
        <taxon>Caesalpinioideae</taxon>
        <taxon>mimosoid clade</taxon>
        <taxon>Acacieae</taxon>
        <taxon>Acacia</taxon>
    </lineage>
</organism>
<dbReference type="PANTHER" id="PTHR31636">
    <property type="entry name" value="OSJNBA0084A10.13 PROTEIN-RELATED"/>
    <property type="match status" value="1"/>
</dbReference>
<evidence type="ECO:0000256" key="2">
    <source>
        <dbReference type="ARBA" id="ARBA00023015"/>
    </source>
</evidence>
<accession>A0AAE1N4R5</accession>
<dbReference type="AlphaFoldDB" id="A0AAE1N4R5"/>
<protein>
    <submittedName>
        <fullName evidence="6">Uncharacterized protein</fullName>
    </submittedName>
</protein>
<dbReference type="GO" id="GO:0005634">
    <property type="term" value="C:nucleus"/>
    <property type="evidence" value="ECO:0007669"/>
    <property type="project" value="UniProtKB-SubCell"/>
</dbReference>
<gene>
    <name evidence="6" type="ORF">QN277_013930</name>
</gene>
<comment type="similarity">
    <text evidence="5">Belongs to the GRAS family.</text>
</comment>
<comment type="caution">
    <text evidence="6">The sequence shown here is derived from an EMBL/GenBank/DDBJ whole genome shotgun (WGS) entry which is preliminary data.</text>
</comment>
<name>A0AAE1N4R5_9FABA</name>
<dbReference type="PROSITE" id="PS50985">
    <property type="entry name" value="GRAS"/>
    <property type="match status" value="1"/>
</dbReference>
<evidence type="ECO:0000313" key="6">
    <source>
        <dbReference type="EMBL" id="KAK4282569.1"/>
    </source>
</evidence>
<comment type="caution">
    <text evidence="5">Lacks conserved residue(s) required for the propagation of feature annotation.</text>
</comment>
<evidence type="ECO:0000256" key="3">
    <source>
        <dbReference type="ARBA" id="ARBA00023163"/>
    </source>
</evidence>
<evidence type="ECO:0000313" key="7">
    <source>
        <dbReference type="Proteomes" id="UP001293593"/>
    </source>
</evidence>
<keyword evidence="7" id="KW-1185">Reference proteome</keyword>
<dbReference type="InterPro" id="IPR005202">
    <property type="entry name" value="TF_GRAS"/>
</dbReference>
<dbReference type="Proteomes" id="UP001293593">
    <property type="component" value="Unassembled WGS sequence"/>
</dbReference>
<comment type="subcellular location">
    <subcellularLocation>
        <location evidence="1">Nucleus</location>
    </subcellularLocation>
</comment>
<evidence type="ECO:0000256" key="1">
    <source>
        <dbReference type="ARBA" id="ARBA00004123"/>
    </source>
</evidence>
<sequence length="187" mass="21206">MIEITEQQLEIEDDETVVVYAPYVLRNMVSRPACLESLMSVIRNIKPTIMIVLEVDANLNSSSFAIRFIEALFLYSAFFDCVETCLKDEITARMAFEAILFEGIRNIVAAEGGERTVRNVGIEVWRRFFARYGMVEIGFSESSLYQARLVAREFASGKFSTLDANGKCLTVGWKGTPFHSISAWRFL</sequence>
<proteinExistence type="inferred from homology"/>
<evidence type="ECO:0000256" key="5">
    <source>
        <dbReference type="PROSITE-ProRule" id="PRU01191"/>
    </source>
</evidence>